<proteinExistence type="predicted"/>
<feature type="signal peptide" evidence="1">
    <location>
        <begin position="1"/>
        <end position="25"/>
    </location>
</feature>
<protein>
    <submittedName>
        <fullName evidence="2">Uncharacterized protein</fullName>
    </submittedName>
</protein>
<name>A0ABU1MU07_9SPHN</name>
<evidence type="ECO:0000313" key="3">
    <source>
        <dbReference type="Proteomes" id="UP001184150"/>
    </source>
</evidence>
<evidence type="ECO:0000256" key="1">
    <source>
        <dbReference type="SAM" id="SignalP"/>
    </source>
</evidence>
<comment type="caution">
    <text evidence="2">The sequence shown here is derived from an EMBL/GenBank/DDBJ whole genome shotgun (WGS) entry which is preliminary data.</text>
</comment>
<evidence type="ECO:0000313" key="2">
    <source>
        <dbReference type="EMBL" id="MDR6513322.1"/>
    </source>
</evidence>
<feature type="chain" id="PRO_5045410148" evidence="1">
    <location>
        <begin position="26"/>
        <end position="49"/>
    </location>
</feature>
<feature type="non-terminal residue" evidence="2">
    <location>
        <position position="49"/>
    </location>
</feature>
<dbReference type="EMBL" id="JAVDRD010000021">
    <property type="protein sequence ID" value="MDR6513322.1"/>
    <property type="molecule type" value="Genomic_DNA"/>
</dbReference>
<keyword evidence="3" id="KW-1185">Reference proteome</keyword>
<keyword evidence="1" id="KW-0732">Signal</keyword>
<sequence>MELRTILGRAFLVMAASSGSTLALAQSTVSAAPKVGVNDAASSQESIGE</sequence>
<reference evidence="2 3" key="1">
    <citation type="submission" date="2023-07" db="EMBL/GenBank/DDBJ databases">
        <title>Sorghum-associated microbial communities from plants grown in Nebraska, USA.</title>
        <authorList>
            <person name="Schachtman D."/>
        </authorList>
    </citation>
    <scope>NUCLEOTIDE SEQUENCE [LARGE SCALE GENOMIC DNA]</scope>
    <source>
        <strain evidence="2 3">DS1027</strain>
    </source>
</reference>
<gene>
    <name evidence="2" type="ORF">J2792_004216</name>
</gene>
<dbReference type="Proteomes" id="UP001184150">
    <property type="component" value="Unassembled WGS sequence"/>
</dbReference>
<accession>A0ABU1MU07</accession>
<organism evidence="2 3">
    <name type="scientific">Novosphingobium capsulatum</name>
    <dbReference type="NCBI Taxonomy" id="13688"/>
    <lineage>
        <taxon>Bacteria</taxon>
        <taxon>Pseudomonadati</taxon>
        <taxon>Pseudomonadota</taxon>
        <taxon>Alphaproteobacteria</taxon>
        <taxon>Sphingomonadales</taxon>
        <taxon>Sphingomonadaceae</taxon>
        <taxon>Novosphingobium</taxon>
    </lineage>
</organism>